<evidence type="ECO:0000256" key="1">
    <source>
        <dbReference type="ARBA" id="ARBA00004123"/>
    </source>
</evidence>
<dbReference type="EMBL" id="CAJOBA010067131">
    <property type="protein sequence ID" value="CAF4369310.1"/>
    <property type="molecule type" value="Genomic_DNA"/>
</dbReference>
<dbReference type="PANTHER" id="PTHR46481:SF10">
    <property type="entry name" value="ZINC FINGER BED DOMAIN-CONTAINING PROTEIN 39"/>
    <property type="match status" value="1"/>
</dbReference>
<feature type="compositionally biased region" description="Polar residues" evidence="6">
    <location>
        <begin position="16"/>
        <end position="29"/>
    </location>
</feature>
<evidence type="ECO:0000313" key="7">
    <source>
        <dbReference type="EMBL" id="CAF4369310.1"/>
    </source>
</evidence>
<feature type="non-terminal residue" evidence="7">
    <location>
        <position position="1"/>
    </location>
</feature>
<reference evidence="7" key="1">
    <citation type="submission" date="2021-02" db="EMBL/GenBank/DDBJ databases">
        <authorList>
            <person name="Nowell W R."/>
        </authorList>
    </citation>
    <scope>NUCLEOTIDE SEQUENCE</scope>
</reference>
<dbReference type="SUPFAM" id="SSF53098">
    <property type="entry name" value="Ribonuclease H-like"/>
    <property type="match status" value="1"/>
</dbReference>
<dbReference type="InterPro" id="IPR012337">
    <property type="entry name" value="RNaseH-like_sf"/>
</dbReference>
<protein>
    <submittedName>
        <fullName evidence="7">Uncharacterized protein</fullName>
    </submittedName>
</protein>
<dbReference type="InterPro" id="IPR052035">
    <property type="entry name" value="ZnF_BED_domain_contain"/>
</dbReference>
<keyword evidence="4" id="KW-0862">Zinc</keyword>
<dbReference type="Proteomes" id="UP000682733">
    <property type="component" value="Unassembled WGS sequence"/>
</dbReference>
<proteinExistence type="predicted"/>
<dbReference type="AlphaFoldDB" id="A0A8S2UYM3"/>
<name>A0A8S2UYM3_9BILA</name>
<evidence type="ECO:0000313" key="8">
    <source>
        <dbReference type="Proteomes" id="UP000682733"/>
    </source>
</evidence>
<evidence type="ECO:0000256" key="2">
    <source>
        <dbReference type="ARBA" id="ARBA00022723"/>
    </source>
</evidence>
<feature type="compositionally biased region" description="Basic and acidic residues" evidence="6">
    <location>
        <begin position="47"/>
        <end position="58"/>
    </location>
</feature>
<keyword evidence="2" id="KW-0479">Metal-binding</keyword>
<evidence type="ECO:0000256" key="3">
    <source>
        <dbReference type="ARBA" id="ARBA00022771"/>
    </source>
</evidence>
<gene>
    <name evidence="7" type="ORF">TMI583_LOCUS41965</name>
</gene>
<feature type="region of interest" description="Disordered" evidence="6">
    <location>
        <begin position="1"/>
        <end position="58"/>
    </location>
</feature>
<sequence>NQSNETSGCEEDETNTQDLNSTAESQNSSDSDEGDYSDTDNEEQQFDEDKQIDNHDKPCGASEIAELIEKCRKYIRKIRKSSVLTTEIRKQVNDRQKKVELILDVKSRWNSTFKMLQRLLLFKEIINDFHAYSPLSIKVEHLKILNKEWRAIQTLSNILDPLLDAIELLSRSTYSTSSIVLNIMKSIQFLLEMKSTDSFENYVKRRIIKKFKYYFKQQIN</sequence>
<organism evidence="7 8">
    <name type="scientific">Didymodactylos carnosus</name>
    <dbReference type="NCBI Taxonomy" id="1234261"/>
    <lineage>
        <taxon>Eukaryota</taxon>
        <taxon>Metazoa</taxon>
        <taxon>Spiralia</taxon>
        <taxon>Gnathifera</taxon>
        <taxon>Rotifera</taxon>
        <taxon>Eurotatoria</taxon>
        <taxon>Bdelloidea</taxon>
        <taxon>Philodinida</taxon>
        <taxon>Philodinidae</taxon>
        <taxon>Didymodactylos</taxon>
    </lineage>
</organism>
<comment type="caution">
    <text evidence="7">The sequence shown here is derived from an EMBL/GenBank/DDBJ whole genome shotgun (WGS) entry which is preliminary data.</text>
</comment>
<feature type="compositionally biased region" description="Acidic residues" evidence="6">
    <location>
        <begin position="30"/>
        <end position="46"/>
    </location>
</feature>
<evidence type="ECO:0000256" key="4">
    <source>
        <dbReference type="ARBA" id="ARBA00022833"/>
    </source>
</evidence>
<dbReference type="PANTHER" id="PTHR46481">
    <property type="entry name" value="ZINC FINGER BED DOMAIN-CONTAINING PROTEIN 4"/>
    <property type="match status" value="1"/>
</dbReference>
<evidence type="ECO:0000256" key="6">
    <source>
        <dbReference type="SAM" id="MobiDB-lite"/>
    </source>
</evidence>
<keyword evidence="5" id="KW-0539">Nucleus</keyword>
<accession>A0A8S2UYM3</accession>
<evidence type="ECO:0000256" key="5">
    <source>
        <dbReference type="ARBA" id="ARBA00023242"/>
    </source>
</evidence>
<comment type="subcellular location">
    <subcellularLocation>
        <location evidence="1">Nucleus</location>
    </subcellularLocation>
</comment>
<dbReference type="GO" id="GO:0008270">
    <property type="term" value="F:zinc ion binding"/>
    <property type="evidence" value="ECO:0007669"/>
    <property type="project" value="UniProtKB-KW"/>
</dbReference>
<keyword evidence="3" id="KW-0863">Zinc-finger</keyword>
<dbReference type="GO" id="GO:0005634">
    <property type="term" value="C:nucleus"/>
    <property type="evidence" value="ECO:0007669"/>
    <property type="project" value="UniProtKB-SubCell"/>
</dbReference>